<organism evidence="2 3">
    <name type="scientific">Roseofilum acuticapitatum BLCC-M154</name>
    <dbReference type="NCBI Taxonomy" id="3022444"/>
    <lineage>
        <taxon>Bacteria</taxon>
        <taxon>Bacillati</taxon>
        <taxon>Cyanobacteriota</taxon>
        <taxon>Cyanophyceae</taxon>
        <taxon>Desertifilales</taxon>
        <taxon>Desertifilaceae</taxon>
        <taxon>Roseofilum</taxon>
        <taxon>Roseofilum acuticapitatum</taxon>
    </lineage>
</organism>
<protein>
    <recommendedName>
        <fullName evidence="4">Response regulatory domain-containing protein</fullName>
    </recommendedName>
</protein>
<accession>A0ABT7ASB3</accession>
<sequence length="259" mass="29471">MQIATINQSVQKETLDIILASTRFTQTCVKELIDRQDFHTYICHNTQELLHNVREQSSDLLILDVLFLQHQTQRFCWRLQDTYPKLRIIVLGKTEAELSGCNWVYEYPNVSKASLSLNTSKVSQSPMTTDSHPTPSESPDLSKQDLYLGSVVGAAVFDLSGLPREYLVTDEVDNVSWVQTVFQALGLRSLLMSSLQLDGFHYASTCANGYRAIIVKQKDRYLALLLKPGSAHLVTENLLNWVRTFNPDELKLYPQFRLA</sequence>
<feature type="region of interest" description="Disordered" evidence="1">
    <location>
        <begin position="122"/>
        <end position="141"/>
    </location>
</feature>
<dbReference type="RefSeq" id="WP_283753552.1">
    <property type="nucleotide sequence ID" value="NZ_JAQOSP010000067.1"/>
</dbReference>
<proteinExistence type="predicted"/>
<dbReference type="Gene3D" id="3.40.50.2300">
    <property type="match status" value="1"/>
</dbReference>
<comment type="caution">
    <text evidence="2">The sequence shown here is derived from an EMBL/GenBank/DDBJ whole genome shotgun (WGS) entry which is preliminary data.</text>
</comment>
<reference evidence="2 3" key="1">
    <citation type="submission" date="2023-01" db="EMBL/GenBank/DDBJ databases">
        <title>Novel diversity within Roseofilum (Cyanobacteria; Desertifilaceae) from marine benthic mats with descriptions of four novel species.</title>
        <authorList>
            <person name="Wang Y."/>
            <person name="Berthold D.E."/>
            <person name="Hu J."/>
            <person name="Lefler F.W."/>
            <person name="Laughinghouse H.D. IV."/>
        </authorList>
    </citation>
    <scope>NUCLEOTIDE SEQUENCE [LARGE SCALE GENOMIC DNA]</scope>
    <source>
        <strain evidence="2 3">BLCC-M154</strain>
    </source>
</reference>
<evidence type="ECO:0000256" key="1">
    <source>
        <dbReference type="SAM" id="MobiDB-lite"/>
    </source>
</evidence>
<name>A0ABT7ASB3_9CYAN</name>
<gene>
    <name evidence="2" type="ORF">PMG71_10180</name>
</gene>
<dbReference type="EMBL" id="JAQOSP010000067">
    <property type="protein sequence ID" value="MDJ1169794.1"/>
    <property type="molecule type" value="Genomic_DNA"/>
</dbReference>
<evidence type="ECO:0000313" key="2">
    <source>
        <dbReference type="EMBL" id="MDJ1169794.1"/>
    </source>
</evidence>
<dbReference type="SUPFAM" id="SSF52172">
    <property type="entry name" value="CheY-like"/>
    <property type="match status" value="1"/>
</dbReference>
<dbReference type="Proteomes" id="UP001235303">
    <property type="component" value="Unassembled WGS sequence"/>
</dbReference>
<dbReference type="InterPro" id="IPR011006">
    <property type="entry name" value="CheY-like_superfamily"/>
</dbReference>
<evidence type="ECO:0000313" key="3">
    <source>
        <dbReference type="Proteomes" id="UP001235303"/>
    </source>
</evidence>
<keyword evidence="3" id="KW-1185">Reference proteome</keyword>
<evidence type="ECO:0008006" key="4">
    <source>
        <dbReference type="Google" id="ProtNLM"/>
    </source>
</evidence>